<proteinExistence type="predicted"/>
<protein>
    <submittedName>
        <fullName evidence="1">E3 ubiquitin-protein ligase protein</fullName>
    </submittedName>
</protein>
<dbReference type="Proteomes" id="UP001431209">
    <property type="component" value="Unassembled WGS sequence"/>
</dbReference>
<dbReference type="EMBL" id="JAOPGA020001532">
    <property type="protein sequence ID" value="KAL0489216.1"/>
    <property type="molecule type" value="Genomic_DNA"/>
</dbReference>
<name>A0AAW2ZKG6_9EUKA</name>
<comment type="caution">
    <text evidence="1">The sequence shown here is derived from an EMBL/GenBank/DDBJ whole genome shotgun (WGS) entry which is preliminary data.</text>
</comment>
<accession>A0AAW2ZKG6</accession>
<keyword evidence="2" id="KW-1185">Reference proteome</keyword>
<evidence type="ECO:0000313" key="2">
    <source>
        <dbReference type="Proteomes" id="UP001431209"/>
    </source>
</evidence>
<reference evidence="1 2" key="1">
    <citation type="submission" date="2024-03" db="EMBL/GenBank/DDBJ databases">
        <title>The Acrasis kona genome and developmental transcriptomes reveal deep origins of eukaryotic multicellular pathways.</title>
        <authorList>
            <person name="Sheikh S."/>
            <person name="Fu C.-J."/>
            <person name="Brown M.W."/>
            <person name="Baldauf S.L."/>
        </authorList>
    </citation>
    <scope>NUCLEOTIDE SEQUENCE [LARGE SCALE GENOMIC DNA]</scope>
    <source>
        <strain evidence="1 2">ATCC MYA-3509</strain>
    </source>
</reference>
<dbReference type="AlphaFoldDB" id="A0AAW2ZKG6"/>
<organism evidence="1 2">
    <name type="scientific">Acrasis kona</name>
    <dbReference type="NCBI Taxonomy" id="1008807"/>
    <lineage>
        <taxon>Eukaryota</taxon>
        <taxon>Discoba</taxon>
        <taxon>Heterolobosea</taxon>
        <taxon>Tetramitia</taxon>
        <taxon>Eutetramitia</taxon>
        <taxon>Acrasidae</taxon>
        <taxon>Acrasis</taxon>
    </lineage>
</organism>
<gene>
    <name evidence="1" type="ORF">AKO1_013752</name>
</gene>
<evidence type="ECO:0000313" key="1">
    <source>
        <dbReference type="EMBL" id="KAL0489216.1"/>
    </source>
</evidence>
<sequence>MEQNNESRTPQQGLQRLNELLSTLTRSLGETVIHSSSLNRRGLLQQIVSSIQNQQRANDDDSSDDDEVPVTRTINITELLRNRNFFFDDEEDDDDDENDDDSSELIHPLIDDEDYFDPEECEYIRTHIVKVGFGATGIDVYKRSLQAGIFGHNALRVSRTRRLLSFQIYTQLDSAQDDFLMKILRQYVKSKEDTHELEKFMSCLPPLERLAELCSQTSLTDNSNNELVMKKILIDVWSSYLYETEAPLYHNMIHKLLPLAVCFFENQTLNTTLVLNQECRRIKRTLGNDDFDVLLFDSAREFVSHYRKQYREYNNLCMLQSINDYIL</sequence>